<name>A0A161SLC7_9FLAO</name>
<dbReference type="OrthoDB" id="1247025at2"/>
<protein>
    <submittedName>
        <fullName evidence="2">Uncharacterized protein</fullName>
    </submittedName>
</protein>
<dbReference type="EMBL" id="LQNU01000041">
    <property type="protein sequence ID" value="KZE83005.1"/>
    <property type="molecule type" value="Genomic_DNA"/>
</dbReference>
<proteinExistence type="predicted"/>
<evidence type="ECO:0000313" key="2">
    <source>
        <dbReference type="EMBL" id="KZE83005.1"/>
    </source>
</evidence>
<accession>A0A161SLC7</accession>
<keyword evidence="3" id="KW-1185">Reference proteome</keyword>
<feature type="transmembrane region" description="Helical" evidence="1">
    <location>
        <begin position="45"/>
        <end position="67"/>
    </location>
</feature>
<evidence type="ECO:0000313" key="3">
    <source>
        <dbReference type="Proteomes" id="UP000076630"/>
    </source>
</evidence>
<keyword evidence="1" id="KW-0472">Membrane</keyword>
<comment type="caution">
    <text evidence="2">The sequence shown here is derived from an EMBL/GenBank/DDBJ whole genome shotgun (WGS) entry which is preliminary data.</text>
</comment>
<dbReference type="Proteomes" id="UP000076630">
    <property type="component" value="Unassembled WGS sequence"/>
</dbReference>
<reference evidence="2 3" key="1">
    <citation type="submission" date="2016-01" db="EMBL/GenBank/DDBJ databases">
        <title>Whole genome sequencing of Myroides marinus L41.</title>
        <authorList>
            <person name="Hong K.W."/>
        </authorList>
    </citation>
    <scope>NUCLEOTIDE SEQUENCE [LARGE SCALE GENOMIC DNA]</scope>
    <source>
        <strain evidence="2 3">L41</strain>
    </source>
</reference>
<evidence type="ECO:0000256" key="1">
    <source>
        <dbReference type="SAM" id="Phobius"/>
    </source>
</evidence>
<organism evidence="2 3">
    <name type="scientific">Myroides marinus</name>
    <dbReference type="NCBI Taxonomy" id="703342"/>
    <lineage>
        <taxon>Bacteria</taxon>
        <taxon>Pseudomonadati</taxon>
        <taxon>Bacteroidota</taxon>
        <taxon>Flavobacteriia</taxon>
        <taxon>Flavobacteriales</taxon>
        <taxon>Flavobacteriaceae</taxon>
        <taxon>Myroides</taxon>
    </lineage>
</organism>
<keyword evidence="1" id="KW-1133">Transmembrane helix</keyword>
<dbReference type="RefSeq" id="WP_038985060.1">
    <property type="nucleotide sequence ID" value="NZ_JWJO01000009.1"/>
</dbReference>
<sequence length="207" mass="23360">MEWNKIDKQWKEGLEDREITPSSSAWDKLSSQLDKQAEVKEKSNLKLWIGIAASLLIGGFSVVQFVLPSTDSQAIPTIELPTVNQIERVVVESESTEAITDTISAKQNKTEHINNAIKPMDRVGKQSTTHKQLAKNNMVEDTISTLKPESLKEVFIEPVVNKPSKRIVVSSDDLLNQVEGEIEIEYRESVIKKIYDKTKKVIVERSN</sequence>
<keyword evidence="1" id="KW-0812">Transmembrane</keyword>
<dbReference type="AlphaFoldDB" id="A0A161SLC7"/>
<gene>
    <name evidence="2" type="ORF">AV926_05525</name>
</gene>